<dbReference type="GO" id="GO:0005840">
    <property type="term" value="C:ribosome"/>
    <property type="evidence" value="ECO:0007669"/>
    <property type="project" value="InterPro"/>
</dbReference>
<proteinExistence type="inferred from homology"/>
<comment type="similarity">
    <text evidence="5">Belongs to the RimM family.</text>
</comment>
<comment type="caution">
    <text evidence="8">The sequence shown here is derived from an EMBL/GenBank/DDBJ whole genome shotgun (WGS) entry which is preliminary data.</text>
</comment>
<evidence type="ECO:0000259" key="6">
    <source>
        <dbReference type="Pfam" id="PF01782"/>
    </source>
</evidence>
<sequence length="178" mass="19815">MATGPDDLLRMGYVVRAHGVRGAFKVIPETDDPTRFEHLEVVYLGRSAAEARPLRVQQVQYQPTRRGLLVLLQVEAIADRDAAEALRGQGVYARASDLPPLEEGEFYLHDLIGLQVETEAGEIVGTVAEVLEMPAHLIYVVTRPGRPQALIPGVEAFVRELDFERRRLVVRLIEGLLP</sequence>
<protein>
    <recommendedName>
        <fullName evidence="5">Ribosome maturation factor RimM</fullName>
    </recommendedName>
</protein>
<reference evidence="8" key="1">
    <citation type="journal article" date="2020" name="mSystems">
        <title>Genome- and Community-Level Interaction Insights into Carbon Utilization and Element Cycling Functions of Hydrothermarchaeota in Hydrothermal Sediment.</title>
        <authorList>
            <person name="Zhou Z."/>
            <person name="Liu Y."/>
            <person name="Xu W."/>
            <person name="Pan J."/>
            <person name="Luo Z.H."/>
            <person name="Li M."/>
        </authorList>
    </citation>
    <scope>NUCLEOTIDE SEQUENCE [LARGE SCALE GENOMIC DNA]</scope>
    <source>
        <strain evidence="8">SpSt-143</strain>
    </source>
</reference>
<keyword evidence="2 5" id="KW-0690">Ribosome biogenesis</keyword>
<dbReference type="Pfam" id="PF01782">
    <property type="entry name" value="RimM"/>
    <property type="match status" value="1"/>
</dbReference>
<name>A0A7V2B198_RHOMR</name>
<dbReference type="GO" id="GO:0042274">
    <property type="term" value="P:ribosomal small subunit biogenesis"/>
    <property type="evidence" value="ECO:0007669"/>
    <property type="project" value="UniProtKB-UniRule"/>
</dbReference>
<evidence type="ECO:0000259" key="7">
    <source>
        <dbReference type="Pfam" id="PF24986"/>
    </source>
</evidence>
<evidence type="ECO:0000313" key="8">
    <source>
        <dbReference type="EMBL" id="HER96468.1"/>
    </source>
</evidence>
<dbReference type="Gene3D" id="2.30.30.240">
    <property type="entry name" value="PRC-barrel domain"/>
    <property type="match status" value="1"/>
</dbReference>
<evidence type="ECO:0000256" key="3">
    <source>
        <dbReference type="ARBA" id="ARBA00022552"/>
    </source>
</evidence>
<accession>A0A7V2B198</accession>
<comment type="domain">
    <text evidence="5">The PRC barrel domain binds ribosomal protein uS19.</text>
</comment>
<dbReference type="GO" id="GO:0006364">
    <property type="term" value="P:rRNA processing"/>
    <property type="evidence" value="ECO:0007669"/>
    <property type="project" value="UniProtKB-UniRule"/>
</dbReference>
<dbReference type="InterPro" id="IPR011033">
    <property type="entry name" value="PRC_barrel-like_sf"/>
</dbReference>
<comment type="subcellular location">
    <subcellularLocation>
        <location evidence="5">Cytoplasm</location>
    </subcellularLocation>
</comment>
<dbReference type="PANTHER" id="PTHR33692:SF1">
    <property type="entry name" value="RIBOSOME MATURATION FACTOR RIMM"/>
    <property type="match status" value="1"/>
</dbReference>
<dbReference type="InterPro" id="IPR002676">
    <property type="entry name" value="RimM_N"/>
</dbReference>
<dbReference type="PANTHER" id="PTHR33692">
    <property type="entry name" value="RIBOSOME MATURATION FACTOR RIMM"/>
    <property type="match status" value="1"/>
</dbReference>
<dbReference type="GO" id="GO:0043022">
    <property type="term" value="F:ribosome binding"/>
    <property type="evidence" value="ECO:0007669"/>
    <property type="project" value="InterPro"/>
</dbReference>
<gene>
    <name evidence="5 8" type="primary">rimM</name>
    <name evidence="8" type="ORF">ENO59_08125</name>
</gene>
<comment type="subunit">
    <text evidence="5">Binds ribosomal protein uS19.</text>
</comment>
<keyword evidence="3 5" id="KW-0698">rRNA processing</keyword>
<keyword evidence="1 5" id="KW-0963">Cytoplasm</keyword>
<feature type="domain" description="Ribosome maturation factor RimM PRC barrel" evidence="7">
    <location>
        <begin position="109"/>
        <end position="176"/>
    </location>
</feature>
<dbReference type="Pfam" id="PF24986">
    <property type="entry name" value="PRC_RimM"/>
    <property type="match status" value="1"/>
</dbReference>
<feature type="domain" description="RimM N-terminal" evidence="6">
    <location>
        <begin position="11"/>
        <end position="96"/>
    </location>
</feature>
<dbReference type="SUPFAM" id="SSF50346">
    <property type="entry name" value="PRC-barrel domain"/>
    <property type="match status" value="1"/>
</dbReference>
<dbReference type="InterPro" id="IPR036976">
    <property type="entry name" value="RimM_N_sf"/>
</dbReference>
<dbReference type="InterPro" id="IPR011961">
    <property type="entry name" value="RimM"/>
</dbReference>
<dbReference type="GO" id="GO:0005737">
    <property type="term" value="C:cytoplasm"/>
    <property type="evidence" value="ECO:0007669"/>
    <property type="project" value="UniProtKB-SubCell"/>
</dbReference>
<evidence type="ECO:0000256" key="5">
    <source>
        <dbReference type="HAMAP-Rule" id="MF_00014"/>
    </source>
</evidence>
<dbReference type="SUPFAM" id="SSF50447">
    <property type="entry name" value="Translation proteins"/>
    <property type="match status" value="1"/>
</dbReference>
<dbReference type="HAMAP" id="MF_00014">
    <property type="entry name" value="Ribosome_mat_RimM"/>
    <property type="match status" value="1"/>
</dbReference>
<organism evidence="8">
    <name type="scientific">Rhodothermus marinus</name>
    <name type="common">Rhodothermus obamensis</name>
    <dbReference type="NCBI Taxonomy" id="29549"/>
    <lineage>
        <taxon>Bacteria</taxon>
        <taxon>Pseudomonadati</taxon>
        <taxon>Rhodothermota</taxon>
        <taxon>Rhodothermia</taxon>
        <taxon>Rhodothermales</taxon>
        <taxon>Rhodothermaceae</taxon>
        <taxon>Rhodothermus</taxon>
    </lineage>
</organism>
<dbReference type="NCBIfam" id="TIGR02273">
    <property type="entry name" value="16S_RimM"/>
    <property type="match status" value="1"/>
</dbReference>
<keyword evidence="4 5" id="KW-0143">Chaperone</keyword>
<dbReference type="InterPro" id="IPR009000">
    <property type="entry name" value="Transl_B-barrel_sf"/>
</dbReference>
<evidence type="ECO:0000256" key="4">
    <source>
        <dbReference type="ARBA" id="ARBA00023186"/>
    </source>
</evidence>
<comment type="function">
    <text evidence="5">An accessory protein needed during the final step in the assembly of 30S ribosomal subunit, possibly for assembly of the head region. Essential for efficient processing of 16S rRNA. May be needed both before and after RbfA during the maturation of 16S rRNA. It has affinity for free ribosomal 30S subunits but not for 70S ribosomes.</text>
</comment>
<dbReference type="AlphaFoldDB" id="A0A7V2B198"/>
<dbReference type="Gene3D" id="2.40.30.60">
    <property type="entry name" value="RimM"/>
    <property type="match status" value="1"/>
</dbReference>
<evidence type="ECO:0000256" key="1">
    <source>
        <dbReference type="ARBA" id="ARBA00022490"/>
    </source>
</evidence>
<dbReference type="EMBL" id="DSGB01000005">
    <property type="protein sequence ID" value="HER96468.1"/>
    <property type="molecule type" value="Genomic_DNA"/>
</dbReference>
<dbReference type="InterPro" id="IPR056792">
    <property type="entry name" value="PRC_RimM"/>
</dbReference>
<evidence type="ECO:0000256" key="2">
    <source>
        <dbReference type="ARBA" id="ARBA00022517"/>
    </source>
</evidence>